<dbReference type="EMBL" id="MU267857">
    <property type="protein sequence ID" value="KAH7907941.1"/>
    <property type="molecule type" value="Genomic_DNA"/>
</dbReference>
<sequence>MNTTARAVRTHLQLVQTCPARSARTYSALKFATKPTDTQSPSLAPSKSEASTILTSTQSTASESSFLHKLRFSWPKAKKAGRKKAKEKKVKAATQSKVDAQLQQIEQMMKLPHMYPTLDMWSSKLETLDVEIPRNIEAMRTSTPRPSLRQYWDAVIHNFNNWAKNTYSMYQIASANAFPPPDAIHSPSSFPFLPPEPPLDFPHTLGIRHFFSPRVWRHLGNLQNNASNALLAPLRRTAMNLYLEMGRAIADKDMTAIRAVTTGDQTTKLLKLVRTRDPSLIYKWQAHGHVAEGKLGMEKALFAKDQTAPSPATIISIRAAEVYHAKEDPKHGHRLAIHALVKFETMQSLGVLSKTAGRNITTPEPQRVVEYMVLEKVGWYNKPWTVREQIYE</sequence>
<dbReference type="Proteomes" id="UP000790377">
    <property type="component" value="Unassembled WGS sequence"/>
</dbReference>
<accession>A0ACB8A3I1</accession>
<keyword evidence="2" id="KW-1185">Reference proteome</keyword>
<name>A0ACB8A3I1_9AGAM</name>
<reference evidence="1" key="1">
    <citation type="journal article" date="2021" name="New Phytol.">
        <title>Evolutionary innovations through gain and loss of genes in the ectomycorrhizal Boletales.</title>
        <authorList>
            <person name="Wu G."/>
            <person name="Miyauchi S."/>
            <person name="Morin E."/>
            <person name="Kuo A."/>
            <person name="Drula E."/>
            <person name="Varga T."/>
            <person name="Kohler A."/>
            <person name="Feng B."/>
            <person name="Cao Y."/>
            <person name="Lipzen A."/>
            <person name="Daum C."/>
            <person name="Hundley H."/>
            <person name="Pangilinan J."/>
            <person name="Johnson J."/>
            <person name="Barry K."/>
            <person name="LaButti K."/>
            <person name="Ng V."/>
            <person name="Ahrendt S."/>
            <person name="Min B."/>
            <person name="Choi I.G."/>
            <person name="Park H."/>
            <person name="Plett J.M."/>
            <person name="Magnuson J."/>
            <person name="Spatafora J.W."/>
            <person name="Nagy L.G."/>
            <person name="Henrissat B."/>
            <person name="Grigoriev I.V."/>
            <person name="Yang Z.L."/>
            <person name="Xu J."/>
            <person name="Martin F.M."/>
        </authorList>
    </citation>
    <scope>NUCLEOTIDE SEQUENCE</scope>
    <source>
        <strain evidence="1">ATCC 28755</strain>
    </source>
</reference>
<evidence type="ECO:0000313" key="2">
    <source>
        <dbReference type="Proteomes" id="UP000790377"/>
    </source>
</evidence>
<gene>
    <name evidence="1" type="ORF">BJ138DRAFT_1182080</name>
</gene>
<evidence type="ECO:0000313" key="1">
    <source>
        <dbReference type="EMBL" id="KAH7907941.1"/>
    </source>
</evidence>
<organism evidence="1 2">
    <name type="scientific">Hygrophoropsis aurantiaca</name>
    <dbReference type="NCBI Taxonomy" id="72124"/>
    <lineage>
        <taxon>Eukaryota</taxon>
        <taxon>Fungi</taxon>
        <taxon>Dikarya</taxon>
        <taxon>Basidiomycota</taxon>
        <taxon>Agaricomycotina</taxon>
        <taxon>Agaricomycetes</taxon>
        <taxon>Agaricomycetidae</taxon>
        <taxon>Boletales</taxon>
        <taxon>Coniophorineae</taxon>
        <taxon>Hygrophoropsidaceae</taxon>
        <taxon>Hygrophoropsis</taxon>
    </lineage>
</organism>
<protein>
    <submittedName>
        <fullName evidence="1">Uncharacterized protein</fullName>
    </submittedName>
</protein>
<proteinExistence type="predicted"/>
<comment type="caution">
    <text evidence="1">The sequence shown here is derived from an EMBL/GenBank/DDBJ whole genome shotgun (WGS) entry which is preliminary data.</text>
</comment>